<accession>A0A6I4XCH5</accession>
<dbReference type="AlphaFoldDB" id="A0A6I4XCH5"/>
<gene>
    <name evidence="1" type="ORF">GTI89_04085</name>
</gene>
<evidence type="ECO:0000313" key="2">
    <source>
        <dbReference type="Proteomes" id="UP000439965"/>
    </source>
</evidence>
<protein>
    <submittedName>
        <fullName evidence="1">Uncharacterized protein</fullName>
    </submittedName>
</protein>
<name>A0A6I4XCH5_ENTGA</name>
<proteinExistence type="predicted"/>
<reference evidence="1 2" key="1">
    <citation type="submission" date="2019-04" db="EMBL/GenBank/DDBJ databases">
        <title>Step-wise assembly of the neonatal virome modulated by breast feeding.</title>
        <authorList>
            <person name="Liang G."/>
            <person name="Bushman F."/>
        </authorList>
    </citation>
    <scope>NUCLEOTIDE SEQUENCE [LARGE SCALE GENOMIC DNA]</scope>
    <source>
        <strain evidence="1 2">E3404</strain>
    </source>
</reference>
<dbReference type="EMBL" id="WVTI01000002">
    <property type="protein sequence ID" value="MXS25257.1"/>
    <property type="molecule type" value="Genomic_DNA"/>
</dbReference>
<comment type="caution">
    <text evidence="1">The sequence shown here is derived from an EMBL/GenBank/DDBJ whole genome shotgun (WGS) entry which is preliminary data.</text>
</comment>
<evidence type="ECO:0000313" key="1">
    <source>
        <dbReference type="EMBL" id="MXS25257.1"/>
    </source>
</evidence>
<sequence length="205" mass="23942">MSNYKKNKDDFSKEFQMNVQMLQLSSDNYDQGNEFAIIDIATRLRVLLNDNGRNISLFEHMGLKNKLFLNTAFEIDENNLLSDNCLVSMGPDENFEFFKYYPLFDSSPKSYIPFDDWWNQIVYRDTEKRFTRADIILFIADKDGGAHSDPKLPINYYDFSRKGDGSTTFYHINGQQVGDSKNIDNLHYASVRQIAYEVLETLKNM</sequence>
<organism evidence="1 2">
    <name type="scientific">Enterococcus gallinarum</name>
    <dbReference type="NCBI Taxonomy" id="1353"/>
    <lineage>
        <taxon>Bacteria</taxon>
        <taxon>Bacillati</taxon>
        <taxon>Bacillota</taxon>
        <taxon>Bacilli</taxon>
        <taxon>Lactobacillales</taxon>
        <taxon>Enterococcaceae</taxon>
        <taxon>Enterococcus</taxon>
    </lineage>
</organism>
<dbReference type="RefSeq" id="WP_160805745.1">
    <property type="nucleotide sequence ID" value="NZ_WVTI01000002.1"/>
</dbReference>
<dbReference type="Proteomes" id="UP000439965">
    <property type="component" value="Unassembled WGS sequence"/>
</dbReference>